<dbReference type="EC" id="3.5.2.2" evidence="7"/>
<comment type="cofactor">
    <cofactor evidence="1">
        <name>Zn(2+)</name>
        <dbReference type="ChEBI" id="CHEBI:29105"/>
    </cofactor>
</comment>
<dbReference type="AlphaFoldDB" id="A0A6P2BVR6"/>
<dbReference type="RefSeq" id="WP_145859751.1">
    <property type="nucleotide sequence ID" value="NZ_RPFW01000007.1"/>
</dbReference>
<evidence type="ECO:0000256" key="4">
    <source>
        <dbReference type="ARBA" id="ARBA00022801"/>
    </source>
</evidence>
<dbReference type="EMBL" id="RPFW01000007">
    <property type="protein sequence ID" value="TVZ01303.1"/>
    <property type="molecule type" value="Genomic_DNA"/>
</dbReference>
<dbReference type="InterPro" id="IPR050378">
    <property type="entry name" value="Metallo-dep_Hydrolases_sf"/>
</dbReference>
<keyword evidence="8" id="KW-1185">Reference proteome</keyword>
<evidence type="ECO:0000313" key="7">
    <source>
        <dbReference type="EMBL" id="TVZ01303.1"/>
    </source>
</evidence>
<gene>
    <name evidence="7" type="primary">hydA</name>
    <name evidence="7" type="ORF">EAS64_34050</name>
</gene>
<dbReference type="SUPFAM" id="SSF51556">
    <property type="entry name" value="Metallo-dependent hydrolases"/>
    <property type="match status" value="1"/>
</dbReference>
<dbReference type="InterPro" id="IPR006680">
    <property type="entry name" value="Amidohydro-rel"/>
</dbReference>
<dbReference type="InterPro" id="IPR011778">
    <property type="entry name" value="Hydantoinase/dihydroPyrase"/>
</dbReference>
<evidence type="ECO:0000259" key="6">
    <source>
        <dbReference type="Pfam" id="PF01979"/>
    </source>
</evidence>
<comment type="PTM">
    <text evidence="5">Carbamylation allows a single lysine to coordinate two divalent metal cations.</text>
</comment>
<comment type="similarity">
    <text evidence="2">Belongs to the metallo-dependent hydrolases superfamily. Hydantoinase/dihydropyrimidinase family.</text>
</comment>
<evidence type="ECO:0000256" key="1">
    <source>
        <dbReference type="ARBA" id="ARBA00001947"/>
    </source>
</evidence>
<comment type="caution">
    <text evidence="7">The sequence shown here is derived from an EMBL/GenBank/DDBJ whole genome shotgun (WGS) entry which is preliminary data.</text>
</comment>
<dbReference type="OrthoDB" id="9775759at2"/>
<dbReference type="SUPFAM" id="SSF51338">
    <property type="entry name" value="Composite domain of metallo-dependent hydrolases"/>
    <property type="match status" value="2"/>
</dbReference>
<sequence length="477" mass="50340">MSTLISGGTVVTATGTLDADVLIVGEKIAAVLARGEATDAATFAAATAAADAEPEADMLIDASGKYVIPGGIDAHTHMEMPFGGTFSVDTFETGTKAAAHGGTTTIIDFAVQAKGTSLLATLDKWHEKADGNCAIDYGFHMIVSDVNDATLKEMESCIGGGVTSFKMFMAYPGVFYATDGEILLAMQQAQRTGATIMMHAENGIAIDQLVAQALAAGRTDPVNHGLTRPPELEGEATSRAITLAKVAGCPLYIVHLSAAQALAAVAEARDAGQNVFAETCPQYLYLTLDDLARPDFEGAKFIASPPLRTADHGKALWRGLRTNDLAVVSTDHCPFCFKEQKELGRGDFSKVPNGIPGVEHRMDLLHQGVVSGEISLQRWVETCSTTPARMFGLYPRKGVIAPGADADIVIYDPAATQTLSAATHHMNVDYSAYEGMQITGKVAVTLSRGRVVVADGEFRGSPGHGTFLSRGLNQYLI</sequence>
<dbReference type="FunFam" id="3.20.20.140:FF:000037">
    <property type="entry name" value="Dihydropyrimidinase"/>
    <property type="match status" value="1"/>
</dbReference>
<dbReference type="GO" id="GO:0004157">
    <property type="term" value="F:dihydropyrimidinase activity"/>
    <property type="evidence" value="ECO:0007669"/>
    <property type="project" value="UniProtKB-EC"/>
</dbReference>
<dbReference type="InterPro" id="IPR011059">
    <property type="entry name" value="Metal-dep_hydrolase_composite"/>
</dbReference>
<dbReference type="GO" id="GO:0046872">
    <property type="term" value="F:metal ion binding"/>
    <property type="evidence" value="ECO:0007669"/>
    <property type="project" value="UniProtKB-KW"/>
</dbReference>
<dbReference type="PANTHER" id="PTHR11647">
    <property type="entry name" value="HYDRANTOINASE/DIHYDROPYRIMIDINASE FAMILY MEMBER"/>
    <property type="match status" value="1"/>
</dbReference>
<proteinExistence type="inferred from homology"/>
<dbReference type="CDD" id="cd01314">
    <property type="entry name" value="D-HYD"/>
    <property type="match status" value="1"/>
</dbReference>
<reference evidence="7 8" key="1">
    <citation type="submission" date="2018-11" db="EMBL/GenBank/DDBJ databases">
        <title>Trebonia kvetii gen.nov., sp.nov., a novel acidophilic actinobacterium, and proposal of the new actinobacterial family Treboniaceae fam. nov.</title>
        <authorList>
            <person name="Rapoport D."/>
            <person name="Sagova-Mareckova M."/>
            <person name="Sedlacek I."/>
            <person name="Provaznik J."/>
            <person name="Kralova S."/>
            <person name="Pavlinic D."/>
            <person name="Benes V."/>
            <person name="Kopecky J."/>
        </authorList>
    </citation>
    <scope>NUCLEOTIDE SEQUENCE [LARGE SCALE GENOMIC DNA]</scope>
    <source>
        <strain evidence="7 8">15Tr583</strain>
    </source>
</reference>
<evidence type="ECO:0000256" key="2">
    <source>
        <dbReference type="ARBA" id="ARBA00008829"/>
    </source>
</evidence>
<organism evidence="7 8">
    <name type="scientific">Trebonia kvetii</name>
    <dbReference type="NCBI Taxonomy" id="2480626"/>
    <lineage>
        <taxon>Bacteria</taxon>
        <taxon>Bacillati</taxon>
        <taxon>Actinomycetota</taxon>
        <taxon>Actinomycetes</taxon>
        <taxon>Streptosporangiales</taxon>
        <taxon>Treboniaceae</taxon>
        <taxon>Trebonia</taxon>
    </lineage>
</organism>
<evidence type="ECO:0000256" key="5">
    <source>
        <dbReference type="PIRSR" id="PIRSR611778-50"/>
    </source>
</evidence>
<evidence type="ECO:0000313" key="8">
    <source>
        <dbReference type="Proteomes" id="UP000460272"/>
    </source>
</evidence>
<feature type="modified residue" description="N6-carboxylysine" evidence="5">
    <location>
        <position position="166"/>
    </location>
</feature>
<dbReference type="Gene3D" id="3.20.20.140">
    <property type="entry name" value="Metal-dependent hydrolases"/>
    <property type="match status" value="1"/>
</dbReference>
<dbReference type="NCBIfam" id="TIGR02033">
    <property type="entry name" value="D-hydantoinase"/>
    <property type="match status" value="1"/>
</dbReference>
<dbReference type="Gene3D" id="2.30.40.10">
    <property type="entry name" value="Urease, subunit C, domain 1"/>
    <property type="match status" value="1"/>
</dbReference>
<dbReference type="Pfam" id="PF01979">
    <property type="entry name" value="Amidohydro_1"/>
    <property type="match status" value="1"/>
</dbReference>
<dbReference type="PANTHER" id="PTHR11647:SF1">
    <property type="entry name" value="COLLAPSIN RESPONSE MEDIATOR PROTEIN"/>
    <property type="match status" value="1"/>
</dbReference>
<name>A0A6P2BVR6_9ACTN</name>
<protein>
    <submittedName>
        <fullName evidence="7">Dihydropyrimidinase</fullName>
        <ecNumber evidence="7">3.5.2.2</ecNumber>
    </submittedName>
</protein>
<feature type="domain" description="Amidohydrolase-related" evidence="6">
    <location>
        <begin position="66"/>
        <end position="452"/>
    </location>
</feature>
<accession>A0A6P2BVR6</accession>
<dbReference type="InterPro" id="IPR032466">
    <property type="entry name" value="Metal_Hydrolase"/>
</dbReference>
<keyword evidence="3" id="KW-0479">Metal-binding</keyword>
<keyword evidence="4 7" id="KW-0378">Hydrolase</keyword>
<dbReference type="Proteomes" id="UP000460272">
    <property type="component" value="Unassembled WGS sequence"/>
</dbReference>
<dbReference type="GO" id="GO:0005829">
    <property type="term" value="C:cytosol"/>
    <property type="evidence" value="ECO:0007669"/>
    <property type="project" value="TreeGrafter"/>
</dbReference>
<evidence type="ECO:0000256" key="3">
    <source>
        <dbReference type="ARBA" id="ARBA00022723"/>
    </source>
</evidence>